<dbReference type="AlphaFoldDB" id="A0AAW0R911"/>
<dbReference type="PANTHER" id="PTHR34598:SF3">
    <property type="entry name" value="OXIDOREDUCTASE AN1597"/>
    <property type="match status" value="1"/>
</dbReference>
<sequence>MTQLVEGLEDFREEVFGEGFSFQRSAELLKKNGFTAVKFDHASLINANEDQVRAQHFDSLSVLEETYYPEVVRSVLNLTGAKEVFITHSIIRRGSGATATEGEGDVTIPQPDSAFKALHDSKPTHMGSSDRAKPSRTPHCDYTPLGARRAIRSWRPDIRAAAERAGVLAAEDRICAGLPGSGTVDAEAPGSSATIEAVGVAGADAQKAVPATPKDAGPQWYYLGEQKPDEVIVLKFFDSASWGVPHASIEGLPKSRASIGIVEPYETIQ</sequence>
<dbReference type="PANTHER" id="PTHR34598">
    <property type="entry name" value="BLL6449 PROTEIN"/>
    <property type="match status" value="1"/>
</dbReference>
<evidence type="ECO:0000313" key="3">
    <source>
        <dbReference type="EMBL" id="KAK8130250.1"/>
    </source>
</evidence>
<evidence type="ECO:0000313" key="4">
    <source>
        <dbReference type="Proteomes" id="UP001392437"/>
    </source>
</evidence>
<accession>A0AAW0R911</accession>
<dbReference type="EMBL" id="JAQQWP010000002">
    <property type="protein sequence ID" value="KAK8130250.1"/>
    <property type="molecule type" value="Genomic_DNA"/>
</dbReference>
<feature type="compositionally biased region" description="Basic and acidic residues" evidence="2">
    <location>
        <begin position="117"/>
        <end position="133"/>
    </location>
</feature>
<organism evidence="3 4">
    <name type="scientific">Apiospora kogelbergensis</name>
    <dbReference type="NCBI Taxonomy" id="1337665"/>
    <lineage>
        <taxon>Eukaryota</taxon>
        <taxon>Fungi</taxon>
        <taxon>Dikarya</taxon>
        <taxon>Ascomycota</taxon>
        <taxon>Pezizomycotina</taxon>
        <taxon>Sordariomycetes</taxon>
        <taxon>Xylariomycetidae</taxon>
        <taxon>Amphisphaeriales</taxon>
        <taxon>Apiosporaceae</taxon>
        <taxon>Apiospora</taxon>
    </lineage>
</organism>
<comment type="caution">
    <text evidence="3">The sequence shown here is derived from an EMBL/GenBank/DDBJ whole genome shotgun (WGS) entry which is preliminary data.</text>
</comment>
<evidence type="ECO:0000256" key="2">
    <source>
        <dbReference type="SAM" id="MobiDB-lite"/>
    </source>
</evidence>
<comment type="similarity">
    <text evidence="1">Belongs to the asaB hydroxylase/desaturase family.</text>
</comment>
<dbReference type="InterPro" id="IPR044053">
    <property type="entry name" value="AsaB-like"/>
</dbReference>
<evidence type="ECO:0000256" key="1">
    <source>
        <dbReference type="ARBA" id="ARBA00023604"/>
    </source>
</evidence>
<reference evidence="3 4" key="1">
    <citation type="submission" date="2023-01" db="EMBL/GenBank/DDBJ databases">
        <title>Analysis of 21 Apiospora genomes using comparative genomics revels a genus with tremendous synthesis potential of carbohydrate active enzymes and secondary metabolites.</title>
        <authorList>
            <person name="Sorensen T."/>
        </authorList>
    </citation>
    <scope>NUCLEOTIDE SEQUENCE [LARGE SCALE GENOMIC DNA]</scope>
    <source>
        <strain evidence="3 4">CBS 117206</strain>
    </source>
</reference>
<protein>
    <submittedName>
        <fullName evidence="3">Uncharacterized protein</fullName>
    </submittedName>
</protein>
<dbReference type="GO" id="GO:0016491">
    <property type="term" value="F:oxidoreductase activity"/>
    <property type="evidence" value="ECO:0007669"/>
    <property type="project" value="InterPro"/>
</dbReference>
<keyword evidence="4" id="KW-1185">Reference proteome</keyword>
<feature type="region of interest" description="Disordered" evidence="2">
    <location>
        <begin position="96"/>
        <end position="142"/>
    </location>
</feature>
<gene>
    <name evidence="3" type="ORF">PG999_002630</name>
</gene>
<proteinExistence type="inferred from homology"/>
<name>A0AAW0R911_9PEZI</name>
<dbReference type="Proteomes" id="UP001392437">
    <property type="component" value="Unassembled WGS sequence"/>
</dbReference>